<dbReference type="InterPro" id="IPR000415">
    <property type="entry name" value="Nitroreductase-like"/>
</dbReference>
<comment type="similarity">
    <text evidence="1">Belongs to the nitroreductase family.</text>
</comment>
<evidence type="ECO:0000313" key="5">
    <source>
        <dbReference type="Proteomes" id="UP000521017"/>
    </source>
</evidence>
<dbReference type="PANTHER" id="PTHR43673">
    <property type="entry name" value="NAD(P)H NITROREDUCTASE YDGI-RELATED"/>
    <property type="match status" value="1"/>
</dbReference>
<dbReference type="AlphaFoldDB" id="A0A7X0J5R1"/>
<dbReference type="EMBL" id="JACHCC010000007">
    <property type="protein sequence ID" value="MBB6500857.1"/>
    <property type="molecule type" value="Genomic_DNA"/>
</dbReference>
<dbReference type="Proteomes" id="UP000521017">
    <property type="component" value="Unassembled WGS sequence"/>
</dbReference>
<name>A0A7X0J5R1_9SPHI</name>
<keyword evidence="2" id="KW-0560">Oxidoreductase</keyword>
<reference evidence="4 5" key="1">
    <citation type="submission" date="2020-08" db="EMBL/GenBank/DDBJ databases">
        <title>Genomic Encyclopedia of Type Strains, Phase IV (KMG-V): Genome sequencing to study the core and pangenomes of soil and plant-associated prokaryotes.</title>
        <authorList>
            <person name="Whitman W."/>
        </authorList>
    </citation>
    <scope>NUCLEOTIDE SEQUENCE [LARGE SCALE GENOMIC DNA]</scope>
    <source>
        <strain evidence="4 5">M2T3</strain>
    </source>
</reference>
<evidence type="ECO:0000259" key="3">
    <source>
        <dbReference type="Pfam" id="PF00881"/>
    </source>
</evidence>
<gene>
    <name evidence="4" type="ORF">HDF25_003016</name>
</gene>
<protein>
    <submittedName>
        <fullName evidence="4">Nitroreductase</fullName>
    </submittedName>
</protein>
<evidence type="ECO:0000256" key="1">
    <source>
        <dbReference type="ARBA" id="ARBA00007118"/>
    </source>
</evidence>
<dbReference type="RefSeq" id="WP_184626056.1">
    <property type="nucleotide sequence ID" value="NZ_JACHCC010000007.1"/>
</dbReference>
<comment type="caution">
    <text evidence="4">The sequence shown here is derived from an EMBL/GenBank/DDBJ whole genome shotgun (WGS) entry which is preliminary data.</text>
</comment>
<dbReference type="SUPFAM" id="SSF55469">
    <property type="entry name" value="FMN-dependent nitroreductase-like"/>
    <property type="match status" value="1"/>
</dbReference>
<organism evidence="4 5">
    <name type="scientific">Pedobacter cryoconitis</name>
    <dbReference type="NCBI Taxonomy" id="188932"/>
    <lineage>
        <taxon>Bacteria</taxon>
        <taxon>Pseudomonadati</taxon>
        <taxon>Bacteroidota</taxon>
        <taxon>Sphingobacteriia</taxon>
        <taxon>Sphingobacteriales</taxon>
        <taxon>Sphingobacteriaceae</taxon>
        <taxon>Pedobacter</taxon>
    </lineage>
</organism>
<accession>A0A7X0J5R1</accession>
<evidence type="ECO:0000256" key="2">
    <source>
        <dbReference type="ARBA" id="ARBA00023002"/>
    </source>
</evidence>
<dbReference type="InterPro" id="IPR029479">
    <property type="entry name" value="Nitroreductase"/>
</dbReference>
<evidence type="ECO:0000313" key="4">
    <source>
        <dbReference type="EMBL" id="MBB6500857.1"/>
    </source>
</evidence>
<dbReference type="PANTHER" id="PTHR43673:SF10">
    <property type="entry name" value="NADH DEHYDROGENASE_NAD(P)H NITROREDUCTASE XCC3605-RELATED"/>
    <property type="match status" value="1"/>
</dbReference>
<sequence>MLTIIKKIVPKSAKRLYRSKQTQLSIIRDYIYDYKKFKRESASFQLKNKEMMQAYIIKEYHAVEKGLALREPRPGFGIARISALADIVKEYVGNYGIDAVTDTTAFTLREYLNFDKSYHQIPDFLIKKLEKLLLICDESVIDKTGGTKLIPKAEITETLGFDYKGFFKSRHSVRDFSTEPVPTEIILDAIDTARFTPSVCNRQAWKVYVIEHSNTELKKKLLNVQNGNKGFGEHISSLIVITGKISSFFAYERNQVFIDGGMFAMSVVMALHAKGLGVCCLNTSYAVKQYEAFRNSMQMDSDCAPIMFLAVGNLKDEFKVAISERKPLTDIVEVR</sequence>
<feature type="domain" description="Nitroreductase" evidence="3">
    <location>
        <begin position="168"/>
        <end position="312"/>
    </location>
</feature>
<dbReference type="GO" id="GO:0016491">
    <property type="term" value="F:oxidoreductase activity"/>
    <property type="evidence" value="ECO:0007669"/>
    <property type="project" value="UniProtKB-KW"/>
</dbReference>
<dbReference type="Pfam" id="PF00881">
    <property type="entry name" value="Nitroreductase"/>
    <property type="match status" value="1"/>
</dbReference>
<proteinExistence type="inferred from homology"/>
<dbReference type="Gene3D" id="3.40.109.10">
    <property type="entry name" value="NADH Oxidase"/>
    <property type="match status" value="1"/>
</dbReference>